<dbReference type="AlphaFoldDB" id="A0A2V2A2M4"/>
<dbReference type="GeneID" id="60255617"/>
<dbReference type="RefSeq" id="WP_109591679.1">
    <property type="nucleotide sequence ID" value="NZ_CAJGZY010000004.1"/>
</dbReference>
<protein>
    <recommendedName>
        <fullName evidence="3">7-cyano-7-deazaguanine synthase in queuosine biosynthesis</fullName>
    </recommendedName>
</protein>
<dbReference type="Proteomes" id="UP000245655">
    <property type="component" value="Unassembled WGS sequence"/>
</dbReference>
<comment type="caution">
    <text evidence="1">The sequence shown here is derived from an EMBL/GenBank/DDBJ whole genome shotgun (WGS) entry which is preliminary data.</text>
</comment>
<dbReference type="EMBL" id="QGGM01000010">
    <property type="protein sequence ID" value="PWK10172.1"/>
    <property type="molecule type" value="Genomic_DNA"/>
</dbReference>
<gene>
    <name evidence="1" type="ORF">C8D84_11081</name>
</gene>
<evidence type="ECO:0000313" key="1">
    <source>
        <dbReference type="EMBL" id="PWK10172.1"/>
    </source>
</evidence>
<reference evidence="1 2" key="1">
    <citation type="submission" date="2018-05" db="EMBL/GenBank/DDBJ databases">
        <title>Genomic Encyclopedia of Type Strains, Phase IV (KMG-IV): sequencing the most valuable type-strain genomes for metagenomic binning, comparative biology and taxonomic classification.</title>
        <authorList>
            <person name="Goeker M."/>
        </authorList>
    </citation>
    <scope>NUCLEOTIDE SEQUENCE [LARGE SCALE GENOMIC DNA]</scope>
    <source>
        <strain evidence="1 2">DSM 7229</strain>
    </source>
</reference>
<proteinExistence type="predicted"/>
<evidence type="ECO:0000313" key="2">
    <source>
        <dbReference type="Proteomes" id="UP000245655"/>
    </source>
</evidence>
<evidence type="ECO:0008006" key="3">
    <source>
        <dbReference type="Google" id="ProtNLM"/>
    </source>
</evidence>
<sequence>MLNIDLLPQPLRSDENGQKRCCLLQQTTASGKMTEKALWFLYPANLPMPEDDDCDAYLLATLLPAMQMRAAIHVHGSVSHELLANLTELQYVWNKWLPERYFLIDIQVDRIRESDVQVDGAIAAFSGGVDAQFTAYRHATGRARYATRNIKAGVFVHGFDIPLEDTKGFASAAKIAANTLADINIELLPVETNIRTLWSINWEDYHAAAIASVLCGLKRYAGIGLIGSGDSYDVLISPWGSHPITDPLLSSGDFRLIHDGAGFSRSEKIQTLSAWPLGIEGLRFCWAGDQNDSNCGRCEKCVRTRLNFLVAGIDNPQCFSEPMDSSLFKSMALKGRAVSIDWKLIRHEMIKMGRGLEWLPYIEKALKRKPPPNLNRLFPVGSRRRMWVKKLLMRNE</sequence>
<accession>A0A2V2A2M4</accession>
<name>A0A2V2A2M4_PSYIM</name>
<keyword evidence="2" id="KW-1185">Reference proteome</keyword>
<organism evidence="1 2">
    <name type="scientific">Psychrobacter immobilis</name>
    <dbReference type="NCBI Taxonomy" id="498"/>
    <lineage>
        <taxon>Bacteria</taxon>
        <taxon>Pseudomonadati</taxon>
        <taxon>Pseudomonadota</taxon>
        <taxon>Gammaproteobacteria</taxon>
        <taxon>Moraxellales</taxon>
        <taxon>Moraxellaceae</taxon>
        <taxon>Psychrobacter</taxon>
    </lineage>
</organism>